<evidence type="ECO:0000313" key="3">
    <source>
        <dbReference type="EMBL" id="QCC54513.1"/>
    </source>
</evidence>
<evidence type="ECO:0000313" key="4">
    <source>
        <dbReference type="Proteomes" id="UP000296822"/>
    </source>
</evidence>
<dbReference type="GO" id="GO:0016787">
    <property type="term" value="F:hydrolase activity"/>
    <property type="evidence" value="ECO:0007669"/>
    <property type="project" value="UniProtKB-KW"/>
</dbReference>
<evidence type="ECO:0000256" key="1">
    <source>
        <dbReference type="ARBA" id="ARBA00022801"/>
    </source>
</evidence>
<name>A0A4D6HKX0_9EURY</name>
<reference evidence="3 4" key="1">
    <citation type="journal article" date="2019" name="Nat. Commun.">
        <title>A new type of DNA phosphorothioation-based antiviral system in archaea.</title>
        <authorList>
            <person name="Xiong L."/>
            <person name="Liu S."/>
            <person name="Chen S."/>
            <person name="Xiao Y."/>
            <person name="Zhu B."/>
            <person name="Gao Y."/>
            <person name="Zhang Y."/>
            <person name="Chen B."/>
            <person name="Luo J."/>
            <person name="Deng Z."/>
            <person name="Chen X."/>
            <person name="Wang L."/>
            <person name="Chen S."/>
        </authorList>
    </citation>
    <scope>NUCLEOTIDE SEQUENCE [LARGE SCALE GENOMIC DNA]</scope>
    <source>
        <strain evidence="3 4">JCM 10635</strain>
    </source>
</reference>
<dbReference type="Pfam" id="PF00857">
    <property type="entry name" value="Isochorismatase"/>
    <property type="match status" value="1"/>
</dbReference>
<organism evidence="3 4">
    <name type="scientific">Natronorubrum bangense</name>
    <dbReference type="NCBI Taxonomy" id="61858"/>
    <lineage>
        <taxon>Archaea</taxon>
        <taxon>Methanobacteriati</taxon>
        <taxon>Methanobacteriota</taxon>
        <taxon>Stenosarchaea group</taxon>
        <taxon>Halobacteria</taxon>
        <taxon>Halobacteriales</taxon>
        <taxon>Natrialbaceae</taxon>
        <taxon>Natronorubrum</taxon>
    </lineage>
</organism>
<accession>A0A4D6HKX0</accession>
<dbReference type="PANTHER" id="PTHR43540">
    <property type="entry name" value="PEROXYUREIDOACRYLATE/UREIDOACRYLATE AMIDOHYDROLASE-RELATED"/>
    <property type="match status" value="1"/>
</dbReference>
<dbReference type="InterPro" id="IPR050272">
    <property type="entry name" value="Isochorismatase-like_hydrls"/>
</dbReference>
<gene>
    <name evidence="3" type="ORF">DV706_08510</name>
</gene>
<dbReference type="PANTHER" id="PTHR43540:SF6">
    <property type="entry name" value="ISOCHORISMATASE-LIKE DOMAIN-CONTAINING PROTEIN"/>
    <property type="match status" value="1"/>
</dbReference>
<proteinExistence type="predicted"/>
<dbReference type="SUPFAM" id="SSF52499">
    <property type="entry name" value="Isochorismatase-like hydrolases"/>
    <property type="match status" value="1"/>
</dbReference>
<dbReference type="KEGG" id="nbg:DV706_08510"/>
<dbReference type="InterPro" id="IPR036380">
    <property type="entry name" value="Isochorismatase-like_sf"/>
</dbReference>
<keyword evidence="1" id="KW-0378">Hydrolase</keyword>
<evidence type="ECO:0000259" key="2">
    <source>
        <dbReference type="Pfam" id="PF00857"/>
    </source>
</evidence>
<dbReference type="AlphaFoldDB" id="A0A4D6HKX0"/>
<dbReference type="InterPro" id="IPR000868">
    <property type="entry name" value="Isochorismatase-like_dom"/>
</dbReference>
<sequence>MHYICMLAENTAVVVIDLQKEYFVEDRPWYVPNGERVLENCQRLLDIARETDATVVHARHVQPSRDAPVFAWGSEYTEIIDEIDIRDDDHLVTKTKPSCFQDTRLADILVRNGIENVVSIGLLSAICVDTTAREADARGYDSHYVTDATSTFPIGDNDPAKITDTIAAVHDTIFSNVTTTDEIVDRLE</sequence>
<dbReference type="Gene3D" id="3.40.50.850">
    <property type="entry name" value="Isochorismatase-like"/>
    <property type="match status" value="1"/>
</dbReference>
<dbReference type="EMBL" id="CP031305">
    <property type="protein sequence ID" value="QCC54513.1"/>
    <property type="molecule type" value="Genomic_DNA"/>
</dbReference>
<feature type="domain" description="Isochorismatase-like" evidence="2">
    <location>
        <begin position="11"/>
        <end position="155"/>
    </location>
</feature>
<protein>
    <submittedName>
        <fullName evidence="3">Isochorismatase family protein</fullName>
    </submittedName>
</protein>
<dbReference type="Proteomes" id="UP000296822">
    <property type="component" value="Chromosome"/>
</dbReference>